<keyword evidence="3" id="KW-1185">Reference proteome</keyword>
<dbReference type="Gene3D" id="1.10.3210.10">
    <property type="entry name" value="Hypothetical protein af1432"/>
    <property type="match status" value="1"/>
</dbReference>
<dbReference type="InterPro" id="IPR037522">
    <property type="entry name" value="HD_GYP_dom"/>
</dbReference>
<dbReference type="AlphaFoldDB" id="W4Q7A9"/>
<dbReference type="InterPro" id="IPR006675">
    <property type="entry name" value="HDIG_dom"/>
</dbReference>
<proteinExistence type="predicted"/>
<dbReference type="PROSITE" id="PS51832">
    <property type="entry name" value="HD_GYP"/>
    <property type="match status" value="1"/>
</dbReference>
<evidence type="ECO:0000313" key="2">
    <source>
        <dbReference type="EMBL" id="GAE27882.1"/>
    </source>
</evidence>
<dbReference type="EMBL" id="BAUT01000070">
    <property type="protein sequence ID" value="GAE27882.1"/>
    <property type="molecule type" value="Genomic_DNA"/>
</dbReference>
<evidence type="ECO:0000259" key="1">
    <source>
        <dbReference type="PROSITE" id="PS51832"/>
    </source>
</evidence>
<evidence type="ECO:0000313" key="3">
    <source>
        <dbReference type="Proteomes" id="UP000018890"/>
    </source>
</evidence>
<reference evidence="2" key="1">
    <citation type="journal article" date="2014" name="Genome Announc.">
        <title>Draft Genome Sequences of Three Alkaliphilic Bacillus Strains, Bacillus wakoensis JCM 9140T, Bacillus akibai JCM 9157T, and Bacillus hemicellulosilyticus JCM 9152T.</title>
        <authorList>
            <person name="Yuki M."/>
            <person name="Oshima K."/>
            <person name="Suda W."/>
            <person name="Oshida Y."/>
            <person name="Kitamura K."/>
            <person name="Iida T."/>
            <person name="Hattori M."/>
            <person name="Ohkuma M."/>
        </authorList>
    </citation>
    <scope>NUCLEOTIDE SEQUENCE [LARGE SCALE GENOMIC DNA]</scope>
    <source>
        <strain evidence="2">JCM 9140</strain>
    </source>
</reference>
<comment type="caution">
    <text evidence="2">The sequence shown here is derived from an EMBL/GenBank/DDBJ whole genome shotgun (WGS) entry which is preliminary data.</text>
</comment>
<dbReference type="PANTHER" id="PTHR43155">
    <property type="entry name" value="CYCLIC DI-GMP PHOSPHODIESTERASE PA4108-RELATED"/>
    <property type="match status" value="1"/>
</dbReference>
<gene>
    <name evidence="2" type="ORF">JCM9140_4048</name>
</gene>
<dbReference type="STRING" id="1236970.JCM9140_4048"/>
<accession>W4Q7A9</accession>
<dbReference type="CDD" id="cd00077">
    <property type="entry name" value="HDc"/>
    <property type="match status" value="1"/>
</dbReference>
<protein>
    <submittedName>
        <fullName evidence="2">Hydrolase</fullName>
    </submittedName>
</protein>
<dbReference type="SUPFAM" id="SSF109604">
    <property type="entry name" value="HD-domain/PDEase-like"/>
    <property type="match status" value="1"/>
</dbReference>
<keyword evidence="2" id="KW-0378">Hydrolase</keyword>
<dbReference type="InterPro" id="IPR003607">
    <property type="entry name" value="HD/PDEase_dom"/>
</dbReference>
<dbReference type="GO" id="GO:0016787">
    <property type="term" value="F:hydrolase activity"/>
    <property type="evidence" value="ECO:0007669"/>
    <property type="project" value="UniProtKB-KW"/>
</dbReference>
<dbReference type="SMART" id="SM00471">
    <property type="entry name" value="HDc"/>
    <property type="match status" value="1"/>
</dbReference>
<dbReference type="NCBIfam" id="TIGR00277">
    <property type="entry name" value="HDIG"/>
    <property type="match status" value="1"/>
</dbReference>
<name>W4Q7A9_9BACI</name>
<organism evidence="2 3">
    <name type="scientific">Halalkalibacter wakoensis JCM 9140</name>
    <dbReference type="NCBI Taxonomy" id="1236970"/>
    <lineage>
        <taxon>Bacteria</taxon>
        <taxon>Bacillati</taxon>
        <taxon>Bacillota</taxon>
        <taxon>Bacilli</taxon>
        <taxon>Bacillales</taxon>
        <taxon>Bacillaceae</taxon>
        <taxon>Halalkalibacter</taxon>
    </lineage>
</organism>
<dbReference type="OrthoDB" id="9759601at2"/>
<dbReference type="PANTHER" id="PTHR43155:SF2">
    <property type="entry name" value="CYCLIC DI-GMP PHOSPHODIESTERASE PA4108"/>
    <property type="match status" value="1"/>
</dbReference>
<dbReference type="RefSeq" id="WP_052002368.1">
    <property type="nucleotide sequence ID" value="NZ_BAUT01000070.1"/>
</dbReference>
<dbReference type="Pfam" id="PF13487">
    <property type="entry name" value="HD_5"/>
    <property type="match status" value="1"/>
</dbReference>
<sequence>MIAKELYERYIGLRLLHDLNGADGKLLLKKGTVLTESNLKRLNIRVEELDKAVRQPFDCDHPSKLISEAANEIQAIFDKFKKDKEAIYEVETTVLPTVEFLAQQEELSVLLEGLQHKDNYTYRHNIGVAIVAAMLAKWLDFPEHERRLITLGGLLHDIGKLQISEHLLLKPGALSEDEYNSIKNHALYGYNILKKDTMYENVVCLMALEHHEREDGSGYPDKKTAKDIHPFSKIIAIADVFHAMTSHRVYRSGQALYTVLQHLRDEGFGRMEPTYVATFIQKLMELAVGQVVELSNGMVGKIAFVSPANPLHPLVQIQDDLVDLSKTKLHITRLVAND</sequence>
<feature type="domain" description="HD-GYP" evidence="1">
    <location>
        <begin position="99"/>
        <end position="295"/>
    </location>
</feature>
<dbReference type="Proteomes" id="UP000018890">
    <property type="component" value="Unassembled WGS sequence"/>
</dbReference>